<proteinExistence type="predicted"/>
<reference evidence="2" key="1">
    <citation type="submission" date="2016-10" db="EMBL/GenBank/DDBJ databases">
        <title>Sequence of Gallionella enrichment culture.</title>
        <authorList>
            <person name="Poehlein A."/>
            <person name="Muehling M."/>
            <person name="Daniel R."/>
        </authorList>
    </citation>
    <scope>NUCLEOTIDE SEQUENCE</scope>
</reference>
<feature type="transmembrane region" description="Helical" evidence="1">
    <location>
        <begin position="6"/>
        <end position="27"/>
    </location>
</feature>
<accession>A0A1J5RLD6</accession>
<dbReference type="AlphaFoldDB" id="A0A1J5RLD6"/>
<organism evidence="2">
    <name type="scientific">mine drainage metagenome</name>
    <dbReference type="NCBI Taxonomy" id="410659"/>
    <lineage>
        <taxon>unclassified sequences</taxon>
        <taxon>metagenomes</taxon>
        <taxon>ecological metagenomes</taxon>
    </lineage>
</organism>
<keyword evidence="1" id="KW-0812">Transmembrane</keyword>
<keyword evidence="1" id="KW-0472">Membrane</keyword>
<keyword evidence="1" id="KW-1133">Transmembrane helix</keyword>
<sequence length="61" mass="6515">MNPVATLLMTVFFGAIVLMMGIVIFRESGRSISDALNECLAWGAGFFVAMSMQVLAIATLS</sequence>
<protein>
    <submittedName>
        <fullName evidence="2">Uncharacterized protein</fullName>
    </submittedName>
</protein>
<name>A0A1J5RLD6_9ZZZZ</name>
<comment type="caution">
    <text evidence="2">The sequence shown here is derived from an EMBL/GenBank/DDBJ whole genome shotgun (WGS) entry which is preliminary data.</text>
</comment>
<evidence type="ECO:0000256" key="1">
    <source>
        <dbReference type="SAM" id="Phobius"/>
    </source>
</evidence>
<dbReference type="EMBL" id="MLJW01000151">
    <property type="protein sequence ID" value="OIQ96322.1"/>
    <property type="molecule type" value="Genomic_DNA"/>
</dbReference>
<feature type="transmembrane region" description="Helical" evidence="1">
    <location>
        <begin position="39"/>
        <end position="60"/>
    </location>
</feature>
<evidence type="ECO:0000313" key="2">
    <source>
        <dbReference type="EMBL" id="OIQ96322.1"/>
    </source>
</evidence>
<gene>
    <name evidence="2" type="ORF">GALL_217210</name>
</gene>